<reference evidence="3" key="1">
    <citation type="journal article" date="2015" name="Nature">
        <title>Complex archaea that bridge the gap between prokaryotes and eukaryotes.</title>
        <authorList>
            <person name="Spang A."/>
            <person name="Saw J.H."/>
            <person name="Jorgensen S.L."/>
            <person name="Zaremba-Niedzwiedzka K."/>
            <person name="Martijn J."/>
            <person name="Lind A.E."/>
            <person name="van Eijk R."/>
            <person name="Schleper C."/>
            <person name="Guy L."/>
            <person name="Ettema T.J."/>
        </authorList>
    </citation>
    <scope>NUCLEOTIDE SEQUENCE</scope>
</reference>
<organism evidence="3">
    <name type="scientific">marine sediment metagenome</name>
    <dbReference type="NCBI Taxonomy" id="412755"/>
    <lineage>
        <taxon>unclassified sequences</taxon>
        <taxon>metagenomes</taxon>
        <taxon>ecological metagenomes</taxon>
    </lineage>
</organism>
<gene>
    <name evidence="3" type="ORF">LCGC14_0644270</name>
</gene>
<comment type="caution">
    <text evidence="3">The sequence shown here is derived from an EMBL/GenBank/DDBJ whole genome shotgun (WGS) entry which is preliminary data.</text>
</comment>
<feature type="transmembrane region" description="Helical" evidence="2">
    <location>
        <begin position="12"/>
        <end position="29"/>
    </location>
</feature>
<feature type="coiled-coil region" evidence="1">
    <location>
        <begin position="78"/>
        <end position="112"/>
    </location>
</feature>
<keyword evidence="2" id="KW-1133">Transmembrane helix</keyword>
<keyword evidence="2" id="KW-0812">Transmembrane</keyword>
<evidence type="ECO:0000256" key="2">
    <source>
        <dbReference type="SAM" id="Phobius"/>
    </source>
</evidence>
<proteinExistence type="predicted"/>
<protein>
    <submittedName>
        <fullName evidence="3">Uncharacterized protein</fullName>
    </submittedName>
</protein>
<sequence>MFLGIEIALADLLIGGGLGVLFLALLLMFRREQTESNYQKSLVDAFKNLANSHWDSAEQEHRRADFLTEKVIELVDEVADVTDALTVAEDCLEEVEEELDDLEESANEALAGWARADEIAETTLAWGERILDMAERAEEERL</sequence>
<keyword evidence="2" id="KW-0472">Membrane</keyword>
<evidence type="ECO:0000256" key="1">
    <source>
        <dbReference type="SAM" id="Coils"/>
    </source>
</evidence>
<dbReference type="AlphaFoldDB" id="A0A0F9U6Q4"/>
<name>A0A0F9U6Q4_9ZZZZ</name>
<dbReference type="EMBL" id="LAZR01001173">
    <property type="protein sequence ID" value="KKN49328.1"/>
    <property type="molecule type" value="Genomic_DNA"/>
</dbReference>
<keyword evidence="1" id="KW-0175">Coiled coil</keyword>
<accession>A0A0F9U6Q4</accession>
<evidence type="ECO:0000313" key="3">
    <source>
        <dbReference type="EMBL" id="KKN49328.1"/>
    </source>
</evidence>